<dbReference type="Gene3D" id="3.90.960.10">
    <property type="entry name" value="YbaK/aminoacyl-tRNA synthetase-associated domain"/>
    <property type="match status" value="1"/>
</dbReference>
<name>A0ABU3QFH7_9ACTN</name>
<sequence length="181" mass="18343">MAKKAKKQETGTRAAHAHRGGGRRAGGTPATVALTAAGTPFTVHEYAHDPASPSYGEEAAEALGVSPERVFKTLVADVDGALTVAVVPVAGQLDLKALAAAVGGKRATMADPAAAERTTGYVRGGISPLGQRKRLPTVLDASASRHETICVSAGRRGLEVELAPAHLAELTGAVLAPIGRA</sequence>
<dbReference type="EC" id="4.2.-.-" evidence="4"/>
<proteinExistence type="inferred from homology"/>
<dbReference type="InterPro" id="IPR036754">
    <property type="entry name" value="YbaK/aa-tRNA-synt-asso_dom_sf"/>
</dbReference>
<comment type="caution">
    <text evidence="7">The sequence shown here is derived from an EMBL/GenBank/DDBJ whole genome shotgun (WGS) entry which is preliminary data.</text>
</comment>
<dbReference type="EMBL" id="JAWCTQ010000004">
    <property type="protein sequence ID" value="MDT9681512.1"/>
    <property type="molecule type" value="Genomic_DNA"/>
</dbReference>
<accession>A0ABU3QFH7</accession>
<evidence type="ECO:0000256" key="3">
    <source>
        <dbReference type="ARBA" id="ARBA00023239"/>
    </source>
</evidence>
<dbReference type="NCBIfam" id="TIGR00011">
    <property type="entry name" value="YbaK_EbsC"/>
    <property type="match status" value="1"/>
</dbReference>
<dbReference type="PANTHER" id="PTHR30411">
    <property type="entry name" value="CYTOPLASMIC PROTEIN"/>
    <property type="match status" value="1"/>
</dbReference>
<dbReference type="CDD" id="cd00002">
    <property type="entry name" value="YbaK_deacylase"/>
    <property type="match status" value="1"/>
</dbReference>
<gene>
    <name evidence="7" type="primary">ybaK</name>
    <name evidence="7" type="ORF">RND61_05405</name>
</gene>
<evidence type="ECO:0000313" key="8">
    <source>
        <dbReference type="Proteomes" id="UP001250181"/>
    </source>
</evidence>
<dbReference type="Pfam" id="PF04073">
    <property type="entry name" value="tRNA_edit"/>
    <property type="match status" value="1"/>
</dbReference>
<keyword evidence="3 4" id="KW-0456">Lyase</keyword>
<evidence type="ECO:0000256" key="4">
    <source>
        <dbReference type="PIRNR" id="PIRNR006181"/>
    </source>
</evidence>
<dbReference type="Proteomes" id="UP001250181">
    <property type="component" value="Unassembled WGS sequence"/>
</dbReference>
<feature type="domain" description="YbaK/aminoacyl-tRNA synthetase-associated" evidence="6">
    <location>
        <begin position="57"/>
        <end position="169"/>
    </location>
</feature>
<keyword evidence="2 4" id="KW-0648">Protein biosynthesis</keyword>
<dbReference type="InterPro" id="IPR007214">
    <property type="entry name" value="YbaK/aa-tRNA-synth-assoc-dom"/>
</dbReference>
<feature type="region of interest" description="Disordered" evidence="5">
    <location>
        <begin position="1"/>
        <end position="29"/>
    </location>
</feature>
<evidence type="ECO:0000259" key="6">
    <source>
        <dbReference type="Pfam" id="PF04073"/>
    </source>
</evidence>
<evidence type="ECO:0000256" key="1">
    <source>
        <dbReference type="ARBA" id="ARBA00009798"/>
    </source>
</evidence>
<dbReference type="PIRSF" id="PIRSF006181">
    <property type="entry name" value="EbsC_YbaK"/>
    <property type="match status" value="1"/>
</dbReference>
<dbReference type="InterPro" id="IPR004369">
    <property type="entry name" value="Prolyl-tRNA_editing_YbaK/EbsC"/>
</dbReference>
<dbReference type="PANTHER" id="PTHR30411:SF0">
    <property type="entry name" value="CYS-TRNA(PRO)_CYS-TRNA(CYS) DEACYLASE YBAK"/>
    <property type="match status" value="1"/>
</dbReference>
<evidence type="ECO:0000256" key="5">
    <source>
        <dbReference type="SAM" id="MobiDB-lite"/>
    </source>
</evidence>
<protein>
    <recommendedName>
        <fullName evidence="4">Cys-tRNA(Pro)/Cys-tRNA(Cys) deacylase</fullName>
        <ecNumber evidence="4">4.2.-.-</ecNumber>
    </recommendedName>
</protein>
<organism evidence="7 8">
    <name type="scientific">Streptomyces tamarix</name>
    <dbReference type="NCBI Taxonomy" id="3078565"/>
    <lineage>
        <taxon>Bacteria</taxon>
        <taxon>Bacillati</taxon>
        <taxon>Actinomycetota</taxon>
        <taxon>Actinomycetes</taxon>
        <taxon>Kitasatosporales</taxon>
        <taxon>Streptomycetaceae</taxon>
        <taxon>Streptomyces</taxon>
    </lineage>
</organism>
<evidence type="ECO:0000313" key="7">
    <source>
        <dbReference type="EMBL" id="MDT9681512.1"/>
    </source>
</evidence>
<dbReference type="SUPFAM" id="SSF55826">
    <property type="entry name" value="YbaK/ProRS associated domain"/>
    <property type="match status" value="1"/>
</dbReference>
<comment type="similarity">
    <text evidence="1 4">Belongs to the prolyl-tRNA editing family. YbaK/EbsC subfamily.</text>
</comment>
<dbReference type="RefSeq" id="WP_315876533.1">
    <property type="nucleotide sequence ID" value="NZ_JAWCTQ010000004.1"/>
</dbReference>
<evidence type="ECO:0000256" key="2">
    <source>
        <dbReference type="ARBA" id="ARBA00022917"/>
    </source>
</evidence>
<reference evidence="7 8" key="1">
    <citation type="submission" date="2023-09" db="EMBL/GenBank/DDBJ databases">
        <title>Streptomyces sp. nov.: A antagonism against Alternaria gaisen Producing Streptochlin, Isolated from Tamarix root soil.</title>
        <authorList>
            <person name="Chen Y."/>
        </authorList>
    </citation>
    <scope>NUCLEOTIDE SEQUENCE [LARGE SCALE GENOMIC DNA]</scope>
    <source>
        <strain evidence="7 8">TRM76323</strain>
    </source>
</reference>
<keyword evidence="8" id="KW-1185">Reference proteome</keyword>